<protein>
    <submittedName>
        <fullName evidence="2">Uncharacterized protein</fullName>
    </submittedName>
</protein>
<dbReference type="Proteomes" id="UP000198781">
    <property type="component" value="Unassembled WGS sequence"/>
</dbReference>
<evidence type="ECO:0000313" key="3">
    <source>
        <dbReference type="Proteomes" id="UP000198781"/>
    </source>
</evidence>
<feature type="region of interest" description="Disordered" evidence="1">
    <location>
        <begin position="1"/>
        <end position="51"/>
    </location>
</feature>
<accession>A0A1G7AU74</accession>
<keyword evidence="3" id="KW-1185">Reference proteome</keyword>
<sequence>MSRSHRQCSEKAKPREIKRQRQREAMFKPPGRGGVIFSYPDPEPPVWKPLG</sequence>
<evidence type="ECO:0000256" key="1">
    <source>
        <dbReference type="SAM" id="MobiDB-lite"/>
    </source>
</evidence>
<evidence type="ECO:0000313" key="2">
    <source>
        <dbReference type="EMBL" id="SDE18331.1"/>
    </source>
</evidence>
<reference evidence="2 3" key="1">
    <citation type="submission" date="2016-10" db="EMBL/GenBank/DDBJ databases">
        <authorList>
            <person name="de Groot N.N."/>
        </authorList>
    </citation>
    <scope>NUCLEOTIDE SEQUENCE [LARGE SCALE GENOMIC DNA]</scope>
    <source>
        <strain evidence="2 3">DSM 16619</strain>
    </source>
</reference>
<dbReference type="RefSeq" id="WP_271466293.1">
    <property type="nucleotide sequence ID" value="NZ_JAMBTK010000033.1"/>
</dbReference>
<organism evidence="2 3">
    <name type="scientific">Paracidovorax valerianellae</name>
    <dbReference type="NCBI Taxonomy" id="187868"/>
    <lineage>
        <taxon>Bacteria</taxon>
        <taxon>Pseudomonadati</taxon>
        <taxon>Pseudomonadota</taxon>
        <taxon>Betaproteobacteria</taxon>
        <taxon>Burkholderiales</taxon>
        <taxon>Comamonadaceae</taxon>
        <taxon>Paracidovorax</taxon>
    </lineage>
</organism>
<gene>
    <name evidence="2" type="ORF">SAMN05192589_11365</name>
</gene>
<name>A0A1G7AU74_9BURK</name>
<feature type="compositionally biased region" description="Pro residues" evidence="1">
    <location>
        <begin position="41"/>
        <end position="51"/>
    </location>
</feature>
<proteinExistence type="predicted"/>
<dbReference type="AlphaFoldDB" id="A0A1G7AU74"/>
<dbReference type="EMBL" id="FMZC01000013">
    <property type="protein sequence ID" value="SDE18331.1"/>
    <property type="molecule type" value="Genomic_DNA"/>
</dbReference>
<feature type="compositionally biased region" description="Basic and acidic residues" evidence="1">
    <location>
        <begin position="7"/>
        <end position="26"/>
    </location>
</feature>